<evidence type="ECO:0000256" key="3">
    <source>
        <dbReference type="ARBA" id="ARBA00023242"/>
    </source>
</evidence>
<sequence length="257" mass="28562">MDRYQRVEKPREETPINENEIRITSQGMMRNYITYATSMLQEKDSNEIILKAMGRAINKTIMIVELVKRRIIDLHQNTAIGSADITDTWEPLEEGLLLYQPPLPEDEVKPLGEFGYGGEGSPVSRGRGRGGRGRGRAHGNYDGNDMADYGDGSWDNKGRGYGGGGYSRGRGRGFRGRGRGGYGGQPDFQQETNDYDNEGSIPVWGRGAKPEEEVEILNQTDRSMLVLLVLNQIDIICMISAFVCGWKPALMSSSFVS</sequence>
<keyword evidence="5" id="KW-0812">Transmembrane</keyword>
<proteinExistence type="inferred from homology"/>
<feature type="compositionally biased region" description="Basic residues" evidence="4">
    <location>
        <begin position="169"/>
        <end position="178"/>
    </location>
</feature>
<comment type="caution">
    <text evidence="7">The sequence shown here is derived from an EMBL/GenBank/DDBJ whole genome shotgun (WGS) entry which is preliminary data.</text>
</comment>
<feature type="region of interest" description="Disordered" evidence="4">
    <location>
        <begin position="114"/>
        <end position="195"/>
    </location>
</feature>
<feature type="transmembrane region" description="Helical" evidence="5">
    <location>
        <begin position="225"/>
        <end position="249"/>
    </location>
</feature>
<keyword evidence="5" id="KW-1133">Transmembrane helix</keyword>
<name>A0A4S8IKC8_MUSBA</name>
<comment type="similarity">
    <text evidence="2">Belongs to the histone-like Alba family.</text>
</comment>
<dbReference type="Gene3D" id="3.30.110.20">
    <property type="entry name" value="Alba-like domain"/>
    <property type="match status" value="1"/>
</dbReference>
<evidence type="ECO:0000259" key="6">
    <source>
        <dbReference type="Pfam" id="PF01918"/>
    </source>
</evidence>
<evidence type="ECO:0000256" key="5">
    <source>
        <dbReference type="SAM" id="Phobius"/>
    </source>
</evidence>
<keyword evidence="3" id="KW-0539">Nucleus</keyword>
<accession>A0A4S8IKC8</accession>
<evidence type="ECO:0000256" key="1">
    <source>
        <dbReference type="ARBA" id="ARBA00004123"/>
    </source>
</evidence>
<keyword evidence="5" id="KW-0472">Membrane</keyword>
<feature type="compositionally biased region" description="Basic residues" evidence="4">
    <location>
        <begin position="126"/>
        <end position="137"/>
    </location>
</feature>
<dbReference type="SUPFAM" id="SSF82704">
    <property type="entry name" value="AlbA-like"/>
    <property type="match status" value="1"/>
</dbReference>
<gene>
    <name evidence="7" type="ORF">C4D60_Mb09t20780</name>
</gene>
<organism evidence="7 8">
    <name type="scientific">Musa balbisiana</name>
    <name type="common">Banana</name>
    <dbReference type="NCBI Taxonomy" id="52838"/>
    <lineage>
        <taxon>Eukaryota</taxon>
        <taxon>Viridiplantae</taxon>
        <taxon>Streptophyta</taxon>
        <taxon>Embryophyta</taxon>
        <taxon>Tracheophyta</taxon>
        <taxon>Spermatophyta</taxon>
        <taxon>Magnoliopsida</taxon>
        <taxon>Liliopsida</taxon>
        <taxon>Zingiberales</taxon>
        <taxon>Musaceae</taxon>
        <taxon>Musa</taxon>
    </lineage>
</organism>
<dbReference type="Pfam" id="PF01918">
    <property type="entry name" value="Alba"/>
    <property type="match status" value="1"/>
</dbReference>
<dbReference type="InterPro" id="IPR002775">
    <property type="entry name" value="DNA/RNA-bd_Alba-like"/>
</dbReference>
<dbReference type="GO" id="GO:0005634">
    <property type="term" value="C:nucleus"/>
    <property type="evidence" value="ECO:0007669"/>
    <property type="project" value="UniProtKB-SubCell"/>
</dbReference>
<protein>
    <recommendedName>
        <fullName evidence="6">DNA/RNA-binding protein Alba-like domain-containing protein</fullName>
    </recommendedName>
</protein>
<feature type="compositionally biased region" description="Gly residues" evidence="4">
    <location>
        <begin position="159"/>
        <end position="168"/>
    </location>
</feature>
<feature type="domain" description="DNA/RNA-binding protein Alba-like" evidence="6">
    <location>
        <begin position="19"/>
        <end position="80"/>
    </location>
</feature>
<keyword evidence="8" id="KW-1185">Reference proteome</keyword>
<dbReference type="STRING" id="52838.A0A4S8IKC8"/>
<dbReference type="Proteomes" id="UP000317650">
    <property type="component" value="Chromosome 9"/>
</dbReference>
<dbReference type="PANTHER" id="PTHR13516:SF14">
    <property type="entry name" value="ALBA DNA_RNA-BINDING PROTEIN"/>
    <property type="match status" value="1"/>
</dbReference>
<dbReference type="PANTHER" id="PTHR13516">
    <property type="entry name" value="RIBONUCLEASE P SUBUNIT P25"/>
    <property type="match status" value="1"/>
</dbReference>
<evidence type="ECO:0000313" key="8">
    <source>
        <dbReference type="Proteomes" id="UP000317650"/>
    </source>
</evidence>
<dbReference type="AlphaFoldDB" id="A0A4S8IKC8"/>
<evidence type="ECO:0000256" key="2">
    <source>
        <dbReference type="ARBA" id="ARBA00008018"/>
    </source>
</evidence>
<dbReference type="GO" id="GO:0003723">
    <property type="term" value="F:RNA binding"/>
    <property type="evidence" value="ECO:0007669"/>
    <property type="project" value="TreeGrafter"/>
</dbReference>
<dbReference type="InterPro" id="IPR036882">
    <property type="entry name" value="Alba-like_dom_sf"/>
</dbReference>
<comment type="subcellular location">
    <subcellularLocation>
        <location evidence="1">Nucleus</location>
    </subcellularLocation>
</comment>
<dbReference type="InterPro" id="IPR051958">
    <property type="entry name" value="Alba-like_NAB"/>
</dbReference>
<evidence type="ECO:0000256" key="4">
    <source>
        <dbReference type="SAM" id="MobiDB-lite"/>
    </source>
</evidence>
<evidence type="ECO:0000313" key="7">
    <source>
        <dbReference type="EMBL" id="THU47922.1"/>
    </source>
</evidence>
<dbReference type="EMBL" id="PYDT01000010">
    <property type="protein sequence ID" value="THU47922.1"/>
    <property type="molecule type" value="Genomic_DNA"/>
</dbReference>
<reference evidence="7 8" key="1">
    <citation type="journal article" date="2019" name="Nat. Plants">
        <title>Genome sequencing of Musa balbisiana reveals subgenome evolution and function divergence in polyploid bananas.</title>
        <authorList>
            <person name="Yao X."/>
        </authorList>
    </citation>
    <scope>NUCLEOTIDE SEQUENCE [LARGE SCALE GENOMIC DNA]</scope>
    <source>
        <strain evidence="8">cv. DH-PKW</strain>
        <tissue evidence="7">Leaves</tissue>
    </source>
</reference>